<proteinExistence type="predicted"/>
<dbReference type="RefSeq" id="WP_317945977.1">
    <property type="nucleotide sequence ID" value="NZ_JAUBDI010000021.1"/>
</dbReference>
<dbReference type="EMBL" id="JAUBDI010000021">
    <property type="protein sequence ID" value="MDW0114723.1"/>
    <property type="molecule type" value="Genomic_DNA"/>
</dbReference>
<protein>
    <recommendedName>
        <fullName evidence="3">DUF4397 domain-containing protein</fullName>
    </recommendedName>
</protein>
<organism evidence="1 2">
    <name type="scientific">Sporosarcina saromensis</name>
    <dbReference type="NCBI Taxonomy" id="359365"/>
    <lineage>
        <taxon>Bacteria</taxon>
        <taxon>Bacillati</taxon>
        <taxon>Bacillota</taxon>
        <taxon>Bacilli</taxon>
        <taxon>Bacillales</taxon>
        <taxon>Caryophanaceae</taxon>
        <taxon>Sporosarcina</taxon>
    </lineage>
</organism>
<keyword evidence="2" id="KW-1185">Reference proteome</keyword>
<dbReference type="Proteomes" id="UP001282284">
    <property type="component" value="Unassembled WGS sequence"/>
</dbReference>
<evidence type="ECO:0000313" key="1">
    <source>
        <dbReference type="EMBL" id="MDW0114723.1"/>
    </source>
</evidence>
<evidence type="ECO:0008006" key="3">
    <source>
        <dbReference type="Google" id="ProtNLM"/>
    </source>
</evidence>
<reference evidence="1 2" key="1">
    <citation type="submission" date="2023-06" db="EMBL/GenBank/DDBJ databases">
        <title>Sporosarcina sp. nov., isolated from Korean traditional fermented seafood 'Jeotgal'.</title>
        <authorList>
            <person name="Yang A.I."/>
            <person name="Shin N.-R."/>
        </authorList>
    </citation>
    <scope>NUCLEOTIDE SEQUENCE [LARGE SCALE GENOMIC DNA]</scope>
    <source>
        <strain evidence="1 2">KCTC13119</strain>
    </source>
</reference>
<name>A0ABU4GCR2_9BACL</name>
<accession>A0ABU4GCR2</accession>
<gene>
    <name evidence="1" type="ORF">QT711_16120</name>
</gene>
<evidence type="ECO:0000313" key="2">
    <source>
        <dbReference type="Proteomes" id="UP001282284"/>
    </source>
</evidence>
<sequence length="163" mass="18248">MNFMSFSGTVTMINDFFIMQNDPNVGCYKLFTVENGNGAIVNFVVEPSTYFVDHVTVKVGDDVTGFYDADVPVPLIYPPQYRAVVMAKNRSNEFVKVDFFNRQLVSSDGSLQLNISSQTKVLLENDQTFTGSPVNRYLIVTYSATTRSIPAQTTPRQVIVMCE</sequence>
<comment type="caution">
    <text evidence="1">The sequence shown here is derived from an EMBL/GenBank/DDBJ whole genome shotgun (WGS) entry which is preliminary data.</text>
</comment>